<evidence type="ECO:0000313" key="2">
    <source>
        <dbReference type="EMBL" id="MBP1855148.1"/>
    </source>
</evidence>
<evidence type="ECO:0000313" key="3">
    <source>
        <dbReference type="Proteomes" id="UP000767291"/>
    </source>
</evidence>
<keyword evidence="1" id="KW-1133">Transmembrane helix</keyword>
<keyword evidence="2" id="KW-0648">Protein biosynthesis</keyword>
<keyword evidence="2" id="KW-0251">Elongation factor</keyword>
<dbReference type="RefSeq" id="WP_209456608.1">
    <property type="nucleotide sequence ID" value="NZ_BAAACS010000002.1"/>
</dbReference>
<protein>
    <submittedName>
        <fullName evidence="2">RNA polymerase subunit RPABC4/transcription elongation factor Spt4</fullName>
    </submittedName>
</protein>
<keyword evidence="1" id="KW-0472">Membrane</keyword>
<proteinExistence type="predicted"/>
<sequence>MAKMIQCKSCSREIASNAKSCPGCGAKNKKPIYKRAWFIILAVVIVGGTMANLGGNDNTSTSNGKEASRVKEVEKAKYEIVGDVTSETDSAATYIKGVIKNNSGKDVSYVQITYNLFDKDGNQIGTALDNINNLAKDGTWKFKAIGLDVDGEIDTFKLGEITGF</sequence>
<dbReference type="InterPro" id="IPR047676">
    <property type="entry name" value="FxLYD_dom"/>
</dbReference>
<reference evidence="2 3" key="1">
    <citation type="submission" date="2021-03" db="EMBL/GenBank/DDBJ databases">
        <title>Genomic Encyclopedia of Type Strains, Phase IV (KMG-IV): sequencing the most valuable type-strain genomes for metagenomic binning, comparative biology and taxonomic classification.</title>
        <authorList>
            <person name="Goeker M."/>
        </authorList>
    </citation>
    <scope>NUCLEOTIDE SEQUENCE [LARGE SCALE GENOMIC DNA]</scope>
    <source>
        <strain evidence="2 3">DSM 1289</strain>
    </source>
</reference>
<dbReference type="NCBIfam" id="NF038353">
    <property type="entry name" value="FxLYD_dom"/>
    <property type="match status" value="1"/>
</dbReference>
<dbReference type="GO" id="GO:0003746">
    <property type="term" value="F:translation elongation factor activity"/>
    <property type="evidence" value="ECO:0007669"/>
    <property type="project" value="UniProtKB-KW"/>
</dbReference>
<dbReference type="EMBL" id="JAGGJX010000002">
    <property type="protein sequence ID" value="MBP1855148.1"/>
    <property type="molecule type" value="Genomic_DNA"/>
</dbReference>
<gene>
    <name evidence="2" type="ORF">J2Z43_001541</name>
</gene>
<comment type="caution">
    <text evidence="2">The sequence shown here is derived from an EMBL/GenBank/DDBJ whole genome shotgun (WGS) entry which is preliminary data.</text>
</comment>
<keyword evidence="1" id="KW-0812">Transmembrane</keyword>
<keyword evidence="3" id="KW-1185">Reference proteome</keyword>
<accession>A0ABS4EB45</accession>
<name>A0ABS4EB45_9FIRM</name>
<evidence type="ECO:0000256" key="1">
    <source>
        <dbReference type="SAM" id="Phobius"/>
    </source>
</evidence>
<dbReference type="Proteomes" id="UP000767291">
    <property type="component" value="Unassembled WGS sequence"/>
</dbReference>
<organism evidence="2 3">
    <name type="scientific">Metaclostridioides mangenotii</name>
    <dbReference type="NCBI Taxonomy" id="1540"/>
    <lineage>
        <taxon>Bacteria</taxon>
        <taxon>Bacillati</taxon>
        <taxon>Bacillota</taxon>
        <taxon>Clostridia</taxon>
        <taxon>Peptostreptococcales</taxon>
        <taxon>Peptostreptococcaceae</taxon>
        <taxon>Metaclostridioides</taxon>
    </lineage>
</organism>
<feature type="transmembrane region" description="Helical" evidence="1">
    <location>
        <begin position="36"/>
        <end position="55"/>
    </location>
</feature>